<evidence type="ECO:0000313" key="2">
    <source>
        <dbReference type="Proteomes" id="UP001165064"/>
    </source>
</evidence>
<accession>A0ACB5U6A5</accession>
<gene>
    <name evidence="1" type="ORF">Amon02_001169500</name>
</gene>
<evidence type="ECO:0000313" key="1">
    <source>
        <dbReference type="EMBL" id="GMF03178.1"/>
    </source>
</evidence>
<organism evidence="1 2">
    <name type="scientific">Ambrosiozyma monospora</name>
    <name type="common">Yeast</name>
    <name type="synonym">Endomycopsis monosporus</name>
    <dbReference type="NCBI Taxonomy" id="43982"/>
    <lineage>
        <taxon>Eukaryota</taxon>
        <taxon>Fungi</taxon>
        <taxon>Dikarya</taxon>
        <taxon>Ascomycota</taxon>
        <taxon>Saccharomycotina</taxon>
        <taxon>Pichiomycetes</taxon>
        <taxon>Pichiales</taxon>
        <taxon>Pichiaceae</taxon>
        <taxon>Ambrosiozyma</taxon>
    </lineage>
</organism>
<reference evidence="1" key="1">
    <citation type="submission" date="2023-04" db="EMBL/GenBank/DDBJ databases">
        <title>Ambrosiozyma monospora NBRC 10751.</title>
        <authorList>
            <person name="Ichikawa N."/>
            <person name="Sato H."/>
            <person name="Tonouchi N."/>
        </authorList>
    </citation>
    <scope>NUCLEOTIDE SEQUENCE</scope>
    <source>
        <strain evidence="1">NBRC 10751</strain>
    </source>
</reference>
<sequence>MTSQGQSKSGPLNKADLDNWITNQLKVKYNLKTTSIRESKLGGGLGLFYTHNTETTGTGTGTGTEDIELLRISGSSTFNIYRCLELLERLEHDDQKVKATTLKKCLEKYVSDVGASNGITETTILTGYIIGFYILWKIGEFENDGSESTKNNIDAAGQKIASQQGPDDKTWSWDFLVNYLRVLANTDVHNVHNDDVEVLKMYNDQLSKENPLWDLAYWEATKGLAEFTSWVNDELIVGDDEKDKNVKIQPDELLQIVSAVRSRTLEIPRAAGKSEEGEKKDESKEED</sequence>
<dbReference type="EMBL" id="BSXS01012874">
    <property type="protein sequence ID" value="GMF03178.1"/>
    <property type="molecule type" value="Genomic_DNA"/>
</dbReference>
<keyword evidence="2" id="KW-1185">Reference proteome</keyword>
<name>A0ACB5U6A5_AMBMO</name>
<proteinExistence type="predicted"/>
<dbReference type="Proteomes" id="UP001165064">
    <property type="component" value="Unassembled WGS sequence"/>
</dbReference>
<protein>
    <submittedName>
        <fullName evidence="1">Unnamed protein product</fullName>
    </submittedName>
</protein>
<comment type="caution">
    <text evidence="1">The sequence shown here is derived from an EMBL/GenBank/DDBJ whole genome shotgun (WGS) entry which is preliminary data.</text>
</comment>